<evidence type="ECO:0000313" key="1">
    <source>
        <dbReference type="EMBL" id="GGI50514.1"/>
    </source>
</evidence>
<dbReference type="RefSeq" id="WP_188415730.1">
    <property type="nucleotide sequence ID" value="NZ_BMDO01000004.1"/>
</dbReference>
<sequence length="119" mass="13105">MNTKLFNSFVLAICGVLFCLILADVNGKWSGNIDYNGSNIPLTYNFKTDGDKIIGTSETPLGTSEIKDGKIEKDVLTFKVDLNGETATHTGRIFADSINLKITYQGTDFMTTLKRSKTQ</sequence>
<organism evidence="1 2">
    <name type="scientific">Mucilaginibacter galii</name>
    <dbReference type="NCBI Taxonomy" id="2005073"/>
    <lineage>
        <taxon>Bacteria</taxon>
        <taxon>Pseudomonadati</taxon>
        <taxon>Bacteroidota</taxon>
        <taxon>Sphingobacteriia</taxon>
        <taxon>Sphingobacteriales</taxon>
        <taxon>Sphingobacteriaceae</taxon>
        <taxon>Mucilaginibacter</taxon>
    </lineage>
</organism>
<accession>A0A917J8B7</accession>
<evidence type="ECO:0000313" key="2">
    <source>
        <dbReference type="Proteomes" id="UP000662074"/>
    </source>
</evidence>
<proteinExistence type="predicted"/>
<comment type="caution">
    <text evidence="1">The sequence shown here is derived from an EMBL/GenBank/DDBJ whole genome shotgun (WGS) entry which is preliminary data.</text>
</comment>
<protein>
    <recommendedName>
        <fullName evidence="3">Glycoside hydrolase</fullName>
    </recommendedName>
</protein>
<name>A0A917J8B7_9SPHI</name>
<keyword evidence="2" id="KW-1185">Reference proteome</keyword>
<dbReference type="EMBL" id="BMDO01000004">
    <property type="protein sequence ID" value="GGI50514.1"/>
    <property type="molecule type" value="Genomic_DNA"/>
</dbReference>
<reference evidence="1" key="1">
    <citation type="journal article" date="2014" name="Int. J. Syst. Evol. Microbiol.">
        <title>Complete genome sequence of Corynebacterium casei LMG S-19264T (=DSM 44701T), isolated from a smear-ripened cheese.</title>
        <authorList>
            <consortium name="US DOE Joint Genome Institute (JGI-PGF)"/>
            <person name="Walter F."/>
            <person name="Albersmeier A."/>
            <person name="Kalinowski J."/>
            <person name="Ruckert C."/>
        </authorList>
    </citation>
    <scope>NUCLEOTIDE SEQUENCE</scope>
    <source>
        <strain evidence="1">CCM 8711</strain>
    </source>
</reference>
<gene>
    <name evidence="1" type="ORF">GCM10011425_17260</name>
</gene>
<reference evidence="1" key="2">
    <citation type="submission" date="2020-09" db="EMBL/GenBank/DDBJ databases">
        <authorList>
            <person name="Sun Q."/>
            <person name="Sedlacek I."/>
        </authorList>
    </citation>
    <scope>NUCLEOTIDE SEQUENCE</scope>
    <source>
        <strain evidence="1">CCM 8711</strain>
    </source>
</reference>
<dbReference type="AlphaFoldDB" id="A0A917J8B7"/>
<evidence type="ECO:0008006" key="3">
    <source>
        <dbReference type="Google" id="ProtNLM"/>
    </source>
</evidence>
<dbReference type="Proteomes" id="UP000662074">
    <property type="component" value="Unassembled WGS sequence"/>
</dbReference>